<dbReference type="InterPro" id="IPR051013">
    <property type="entry name" value="MBL_superfamily_lactonases"/>
</dbReference>
<evidence type="ECO:0000256" key="5">
    <source>
        <dbReference type="ARBA" id="ARBA00022833"/>
    </source>
</evidence>
<dbReference type="Proteomes" id="UP000308092">
    <property type="component" value="Unassembled WGS sequence"/>
</dbReference>
<evidence type="ECO:0000256" key="1">
    <source>
        <dbReference type="ARBA" id="ARBA00001947"/>
    </source>
</evidence>
<dbReference type="RefSeq" id="XP_033428711.1">
    <property type="nucleotide sequence ID" value="XM_033569905.1"/>
</dbReference>
<comment type="cofactor">
    <cofactor evidence="1">
        <name>Zn(2+)</name>
        <dbReference type="ChEBI" id="CHEBI:29105"/>
    </cofactor>
</comment>
<evidence type="ECO:0000256" key="4">
    <source>
        <dbReference type="ARBA" id="ARBA00022801"/>
    </source>
</evidence>
<evidence type="ECO:0000313" key="8">
    <source>
        <dbReference type="Proteomes" id="UP000308092"/>
    </source>
</evidence>
<evidence type="ECO:0000313" key="6">
    <source>
        <dbReference type="EMBL" id="KAA8649350.1"/>
    </source>
</evidence>
<comment type="similarity">
    <text evidence="2">Belongs to the metallo-beta-lactamase superfamily.</text>
</comment>
<reference evidence="7 8" key="1">
    <citation type="submission" date="2019-03" db="EMBL/GenBank/DDBJ databases">
        <title>The genome sequence of a newly discovered highly antifungal drug resistant Aspergillus species, Aspergillus tanneri NIH 1004.</title>
        <authorList>
            <person name="Mounaud S."/>
            <person name="Singh I."/>
            <person name="Joardar V."/>
            <person name="Pakala S."/>
            <person name="Pakala S."/>
            <person name="Venepally P."/>
            <person name="Hoover J."/>
            <person name="Nierman W."/>
            <person name="Chung J."/>
            <person name="Losada L."/>
        </authorList>
    </citation>
    <scope>NUCLEOTIDE SEQUENCE [LARGE SCALE GENOMIC DNA]</scope>
    <source>
        <strain evidence="7 8">NIH1004</strain>
    </source>
</reference>
<protein>
    <recommendedName>
        <fullName evidence="10">Metallo-beta-lactamase domain-containing protein</fullName>
    </recommendedName>
</protein>
<dbReference type="AlphaFoldDB" id="A0A4S3JAC9"/>
<proteinExistence type="inferred from homology"/>
<comment type="caution">
    <text evidence="7">The sequence shown here is derived from an EMBL/GenBank/DDBJ whole genome shotgun (WGS) entry which is preliminary data.</text>
</comment>
<dbReference type="EMBL" id="QUQM01000003">
    <property type="protein sequence ID" value="KAA8649350.1"/>
    <property type="molecule type" value="Genomic_DNA"/>
</dbReference>
<keyword evidence="5" id="KW-0862">Zinc</keyword>
<dbReference type="STRING" id="1220188.A0A4S3JAC9"/>
<dbReference type="PANTHER" id="PTHR42978">
    <property type="entry name" value="QUORUM-QUENCHING LACTONASE YTNP-RELATED-RELATED"/>
    <property type="match status" value="1"/>
</dbReference>
<dbReference type="GO" id="GO:0016787">
    <property type="term" value="F:hydrolase activity"/>
    <property type="evidence" value="ECO:0007669"/>
    <property type="project" value="UniProtKB-KW"/>
</dbReference>
<reference evidence="6 9" key="2">
    <citation type="submission" date="2019-08" db="EMBL/GenBank/DDBJ databases">
        <title>The genome sequence of a newly discovered highly antifungal drug resistant Aspergillus species, Aspergillus tanneri NIH 1004.</title>
        <authorList>
            <person name="Mounaud S."/>
            <person name="Singh I."/>
            <person name="Joardar V."/>
            <person name="Pakala S."/>
            <person name="Pakala S."/>
            <person name="Venepally P."/>
            <person name="Chung J.K."/>
            <person name="Losada L."/>
            <person name="Nierman W.C."/>
        </authorList>
    </citation>
    <scope>NUCLEOTIDE SEQUENCE [LARGE SCALE GENOMIC DNA]</scope>
    <source>
        <strain evidence="6 9">NIH1004</strain>
    </source>
</reference>
<accession>A0A4S3JAC9</accession>
<evidence type="ECO:0000256" key="2">
    <source>
        <dbReference type="ARBA" id="ARBA00007749"/>
    </source>
</evidence>
<dbReference type="GO" id="GO:0046872">
    <property type="term" value="F:metal ion binding"/>
    <property type="evidence" value="ECO:0007669"/>
    <property type="project" value="UniProtKB-KW"/>
</dbReference>
<dbReference type="InterPro" id="IPR036866">
    <property type="entry name" value="RibonucZ/Hydroxyglut_hydro"/>
</dbReference>
<keyword evidence="4" id="KW-0378">Hydrolase</keyword>
<name>A0A4S3JAC9_9EURO</name>
<keyword evidence="3" id="KW-0479">Metal-binding</keyword>
<dbReference type="GeneID" id="54327953"/>
<evidence type="ECO:0000313" key="9">
    <source>
        <dbReference type="Proteomes" id="UP000324241"/>
    </source>
</evidence>
<dbReference type="CDD" id="cd07730">
    <property type="entry name" value="metallo-hydrolase-like_MBL-fold"/>
    <property type="match status" value="1"/>
</dbReference>
<dbReference type="VEuPathDB" id="FungiDB:EYZ11_008467"/>
<evidence type="ECO:0000313" key="7">
    <source>
        <dbReference type="EMBL" id="THC92059.1"/>
    </source>
</evidence>
<organism evidence="7 8">
    <name type="scientific">Aspergillus tanneri</name>
    <dbReference type="NCBI Taxonomy" id="1220188"/>
    <lineage>
        <taxon>Eukaryota</taxon>
        <taxon>Fungi</taxon>
        <taxon>Dikarya</taxon>
        <taxon>Ascomycota</taxon>
        <taxon>Pezizomycotina</taxon>
        <taxon>Eurotiomycetes</taxon>
        <taxon>Eurotiomycetidae</taxon>
        <taxon>Eurotiales</taxon>
        <taxon>Aspergillaceae</taxon>
        <taxon>Aspergillus</taxon>
        <taxon>Aspergillus subgen. Circumdati</taxon>
    </lineage>
</organism>
<sequence length="325" mass="36195">MILPPARPNQSYVSVSAIPAGLITAPKWAFVEGVTNREETMPLPCMAFLITRQPTSDTDRVQRASHILFDLGLRETPENYTPAQQSHLQHRQPVTFGPSVRRSLSAAGIPNTRVDLVIYSHVHWDHTGEPSEFPHASFVVGHGSLDLLSQGELLGAGSHACFDRVLLQDRHVVELPPSDDSVRADITDSRLTWGPLTPFPAAMDIFQDGSVYVIPSPGHLQGHVNLLCRTGPRRWVYLGGDTYHHVGLLTGEERIATWTDDQGRTLCVHTDQKAAEEMFALLRNLQLAAEEDGVELELITSHDAKWFSDNQHRLFPKTLERSDKL</sequence>
<evidence type="ECO:0008006" key="10">
    <source>
        <dbReference type="Google" id="ProtNLM"/>
    </source>
</evidence>
<dbReference type="PANTHER" id="PTHR42978:SF2">
    <property type="entry name" value="102 KBASES UNSTABLE REGION: FROM 1 TO 119443"/>
    <property type="match status" value="1"/>
</dbReference>
<keyword evidence="8" id="KW-1185">Reference proteome</keyword>
<evidence type="ECO:0000256" key="3">
    <source>
        <dbReference type="ARBA" id="ARBA00022723"/>
    </source>
</evidence>
<dbReference type="Proteomes" id="UP000324241">
    <property type="component" value="Unassembled WGS sequence"/>
</dbReference>
<dbReference type="EMBL" id="SOSA01000362">
    <property type="protein sequence ID" value="THC92059.1"/>
    <property type="molecule type" value="Genomic_DNA"/>
</dbReference>
<dbReference type="SUPFAM" id="SSF56281">
    <property type="entry name" value="Metallo-hydrolase/oxidoreductase"/>
    <property type="match status" value="1"/>
</dbReference>
<dbReference type="OrthoDB" id="10250730at2759"/>
<gene>
    <name evidence="6" type="ORF">ATNIH1004_005251</name>
    <name evidence="7" type="ORF">EYZ11_008467</name>
</gene>
<dbReference type="Gene3D" id="3.60.15.10">
    <property type="entry name" value="Ribonuclease Z/Hydroxyacylglutathione hydrolase-like"/>
    <property type="match status" value="1"/>
</dbReference>